<evidence type="ECO:0000259" key="6">
    <source>
        <dbReference type="Pfam" id="PF21036"/>
    </source>
</evidence>
<dbReference type="HOGENOM" id="CLU_000537_7_0_11"/>
<dbReference type="SUPFAM" id="SSF53756">
    <property type="entry name" value="UDP-Glycosyltransferase/glycogen phosphorylase"/>
    <property type="match status" value="1"/>
</dbReference>
<dbReference type="PROSITE" id="PS00375">
    <property type="entry name" value="UDPGT"/>
    <property type="match status" value="1"/>
</dbReference>
<keyword evidence="2" id="KW-0328">Glycosyltransferase</keyword>
<dbReference type="RefSeq" id="WP_012934181.1">
    <property type="nucleotide sequence ID" value="NC_013739.1"/>
</dbReference>
<dbReference type="Gene3D" id="3.40.50.2000">
    <property type="entry name" value="Glycogen Phosphorylase B"/>
    <property type="match status" value="2"/>
</dbReference>
<evidence type="ECO:0000259" key="5">
    <source>
        <dbReference type="Pfam" id="PF06722"/>
    </source>
</evidence>
<dbReference type="OrthoDB" id="6620093at2"/>
<proteinExistence type="inferred from homology"/>
<dbReference type="Proteomes" id="UP000008229">
    <property type="component" value="Chromosome"/>
</dbReference>
<feature type="region of interest" description="Disordered" evidence="4">
    <location>
        <begin position="192"/>
        <end position="215"/>
    </location>
</feature>
<comment type="similarity">
    <text evidence="1">Belongs to the glycosyltransferase 28 family.</text>
</comment>
<dbReference type="CDD" id="cd03784">
    <property type="entry name" value="GT1_Gtf-like"/>
    <property type="match status" value="1"/>
</dbReference>
<reference evidence="8" key="2">
    <citation type="submission" date="2010-01" db="EMBL/GenBank/DDBJ databases">
        <title>The complete genome of Conexibacter woesei DSM 14684.</title>
        <authorList>
            <consortium name="US DOE Joint Genome Institute (JGI-PGF)"/>
            <person name="Lucas S."/>
            <person name="Copeland A."/>
            <person name="Lapidus A."/>
            <person name="Glavina del Rio T."/>
            <person name="Dalin E."/>
            <person name="Tice H."/>
            <person name="Bruce D."/>
            <person name="Goodwin L."/>
            <person name="Pitluck S."/>
            <person name="Kyrpides N."/>
            <person name="Mavromatis K."/>
            <person name="Ivanova N."/>
            <person name="Mikhailova N."/>
            <person name="Chertkov O."/>
            <person name="Brettin T."/>
            <person name="Detter J.C."/>
            <person name="Han C."/>
            <person name="Larimer F."/>
            <person name="Land M."/>
            <person name="Hauser L."/>
            <person name="Markowitz V."/>
            <person name="Cheng J.-F."/>
            <person name="Hugenholtz P."/>
            <person name="Woyke T."/>
            <person name="Wu D."/>
            <person name="Pukall R."/>
            <person name="Steenblock K."/>
            <person name="Schneider S."/>
            <person name="Klenk H.-P."/>
            <person name="Eisen J.A."/>
        </authorList>
    </citation>
    <scope>NUCLEOTIDE SEQUENCE [LARGE SCALE GENOMIC DNA]</scope>
    <source>
        <strain evidence="8">DSM 14684 / CIP 108061 / JCM 11494 / NBRC 100937 / ID131577</strain>
    </source>
</reference>
<dbReference type="GO" id="GO:0017000">
    <property type="term" value="P:antibiotic biosynthetic process"/>
    <property type="evidence" value="ECO:0007669"/>
    <property type="project" value="UniProtKB-ARBA"/>
</dbReference>
<dbReference type="PANTHER" id="PTHR48050:SF13">
    <property type="entry name" value="STEROL 3-BETA-GLUCOSYLTRANSFERASE UGT80A2"/>
    <property type="match status" value="1"/>
</dbReference>
<dbReference type="InterPro" id="IPR050426">
    <property type="entry name" value="Glycosyltransferase_28"/>
</dbReference>
<dbReference type="GO" id="GO:0016758">
    <property type="term" value="F:hexosyltransferase activity"/>
    <property type="evidence" value="ECO:0007669"/>
    <property type="project" value="UniProtKB-ARBA"/>
</dbReference>
<feature type="domain" description="Erythromycin biosynthesis protein CIII-like N-terminal" evidence="6">
    <location>
        <begin position="23"/>
        <end position="134"/>
    </location>
</feature>
<protein>
    <submittedName>
        <fullName evidence="7">Glycosyltransferase, MGT family</fullName>
    </submittedName>
</protein>
<dbReference type="PANTHER" id="PTHR48050">
    <property type="entry name" value="STEROL 3-BETA-GLUCOSYLTRANSFERASE"/>
    <property type="match status" value="1"/>
</dbReference>
<dbReference type="InterPro" id="IPR002213">
    <property type="entry name" value="UDP_glucos_trans"/>
</dbReference>
<sequence length="387" mass="39778" precursor="true">MRALLASTAGAGHVGPLLPFAAALARRGDDVLVVGPPGLEPAIAAAGHAFAAGADPPAQEVAEIWRRFESAPPPERSVLVNRELFGRLCTAAMLPALDRVCDEWRPDLVLREPCDFASAIAAERRAIPHAQVAISLAEVEAGSLALAAPVLDPHLPGIVERIHAAPYLTRFPRALDPSPFARTVRFRAGGAADRAGGEGAAESAGGPSAADGWRQAWPEDDERPLVYATLGSVAPTLALAAPVYRAIVDAVAELPVRVLLTVGRQPDPDTLGPLPPNVRAAAWVDQAGVLPGAAVVVCHGGSGTTFGALAAGVPLVLLPLFADQPVNARRVVEAGAGIAVAPPHAADDVRAAIEQLLSTPAHRDAAGAIAREMCAAPSVTDVLDQLV</sequence>
<dbReference type="eggNOG" id="COG1819">
    <property type="taxonomic scope" value="Bacteria"/>
</dbReference>
<evidence type="ECO:0000313" key="8">
    <source>
        <dbReference type="Proteomes" id="UP000008229"/>
    </source>
</evidence>
<dbReference type="FunFam" id="3.40.50.2000:FF:000072">
    <property type="entry name" value="Glycosyl transferase"/>
    <property type="match status" value="1"/>
</dbReference>
<keyword evidence="3 7" id="KW-0808">Transferase</keyword>
<dbReference type="GO" id="GO:0008194">
    <property type="term" value="F:UDP-glycosyltransferase activity"/>
    <property type="evidence" value="ECO:0007669"/>
    <property type="project" value="InterPro"/>
</dbReference>
<dbReference type="InterPro" id="IPR048284">
    <property type="entry name" value="EryCIII-like_N"/>
</dbReference>
<feature type="domain" description="Erythromycin biosynthesis protein CIII-like C-terminal" evidence="5">
    <location>
        <begin position="246"/>
        <end position="386"/>
    </location>
</feature>
<gene>
    <name evidence="7" type="ordered locus">Cwoe_2711</name>
</gene>
<dbReference type="EMBL" id="CP001854">
    <property type="protein sequence ID" value="ADB51130.1"/>
    <property type="molecule type" value="Genomic_DNA"/>
</dbReference>
<evidence type="ECO:0000313" key="7">
    <source>
        <dbReference type="EMBL" id="ADB51130.1"/>
    </source>
</evidence>
<reference evidence="7 8" key="1">
    <citation type="journal article" date="2010" name="Stand. Genomic Sci.">
        <title>Complete genome sequence of Conexibacter woesei type strain (ID131577).</title>
        <authorList>
            <person name="Pukall R."/>
            <person name="Lapidus A."/>
            <person name="Glavina Del Rio T."/>
            <person name="Copeland A."/>
            <person name="Tice H."/>
            <person name="Cheng J.-F."/>
            <person name="Lucas S."/>
            <person name="Chen F."/>
            <person name="Nolan M."/>
            <person name="Bruce D."/>
            <person name="Goodwin L."/>
            <person name="Pitluck S."/>
            <person name="Mavromatis K."/>
            <person name="Ivanova N."/>
            <person name="Ovchinnikova G."/>
            <person name="Pati A."/>
            <person name="Chen A."/>
            <person name="Palaniappan K."/>
            <person name="Land M."/>
            <person name="Hauser L."/>
            <person name="Chang Y.-J."/>
            <person name="Jeffries C.D."/>
            <person name="Chain P."/>
            <person name="Meincke L."/>
            <person name="Sims D."/>
            <person name="Brettin T."/>
            <person name="Detter J.C."/>
            <person name="Rohde M."/>
            <person name="Goeker M."/>
            <person name="Bristow J."/>
            <person name="Eisen J.A."/>
            <person name="Markowitz V."/>
            <person name="Kyrpides N.C."/>
            <person name="Klenk H.-P."/>
            <person name="Hugenholtz P."/>
        </authorList>
    </citation>
    <scope>NUCLEOTIDE SEQUENCE [LARGE SCALE GENOMIC DNA]</scope>
    <source>
        <strain evidence="8">DSM 14684 / CIP 108061 / JCM 11494 / NBRC 100937 / ID131577</strain>
    </source>
</reference>
<evidence type="ECO:0000256" key="4">
    <source>
        <dbReference type="SAM" id="MobiDB-lite"/>
    </source>
</evidence>
<organism evidence="7 8">
    <name type="scientific">Conexibacter woesei (strain DSM 14684 / CCUG 47730 / CIP 108061 / JCM 11494 / NBRC 100937 / ID131577)</name>
    <dbReference type="NCBI Taxonomy" id="469383"/>
    <lineage>
        <taxon>Bacteria</taxon>
        <taxon>Bacillati</taxon>
        <taxon>Actinomycetota</taxon>
        <taxon>Thermoleophilia</taxon>
        <taxon>Solirubrobacterales</taxon>
        <taxon>Conexibacteraceae</taxon>
        <taxon>Conexibacter</taxon>
    </lineage>
</organism>
<dbReference type="STRING" id="469383.Cwoe_2711"/>
<dbReference type="Pfam" id="PF21036">
    <property type="entry name" value="EryCIII-like_N"/>
    <property type="match status" value="1"/>
</dbReference>
<dbReference type="Pfam" id="PF06722">
    <property type="entry name" value="EryCIII-like_C"/>
    <property type="match status" value="1"/>
</dbReference>
<dbReference type="InterPro" id="IPR035595">
    <property type="entry name" value="UDP_glycos_trans_CS"/>
</dbReference>
<dbReference type="AlphaFoldDB" id="D3F9R8"/>
<name>D3F9R8_CONWI</name>
<accession>D3F9R8</accession>
<feature type="compositionally biased region" description="Low complexity" evidence="4">
    <location>
        <begin position="192"/>
        <end position="212"/>
    </location>
</feature>
<evidence type="ECO:0000256" key="1">
    <source>
        <dbReference type="ARBA" id="ARBA00006962"/>
    </source>
</evidence>
<evidence type="ECO:0000256" key="2">
    <source>
        <dbReference type="ARBA" id="ARBA00022676"/>
    </source>
</evidence>
<dbReference type="KEGG" id="cwo:Cwoe_2711"/>
<evidence type="ECO:0000256" key="3">
    <source>
        <dbReference type="ARBA" id="ARBA00022679"/>
    </source>
</evidence>
<keyword evidence="8" id="KW-1185">Reference proteome</keyword>
<dbReference type="InterPro" id="IPR010610">
    <property type="entry name" value="EryCIII-like_C"/>
</dbReference>
<dbReference type="CAZy" id="GT1">
    <property type="family name" value="Glycosyltransferase Family 1"/>
</dbReference>